<keyword evidence="2" id="KW-0378">Hydrolase</keyword>
<organism evidence="2 3">
    <name type="scientific">Aciduricibacillus chroicocephali</name>
    <dbReference type="NCBI Taxonomy" id="3054939"/>
    <lineage>
        <taxon>Bacteria</taxon>
        <taxon>Bacillati</taxon>
        <taxon>Bacillota</taxon>
        <taxon>Bacilli</taxon>
        <taxon>Bacillales</taxon>
        <taxon>Bacillaceae</taxon>
        <taxon>Aciduricibacillus</taxon>
    </lineage>
</organism>
<protein>
    <submittedName>
        <fullName evidence="2">DEAD/DEAH box helicase family protein</fullName>
    </submittedName>
</protein>
<dbReference type="Pfam" id="PF04851">
    <property type="entry name" value="ResIII"/>
    <property type="match status" value="1"/>
</dbReference>
<accession>A0ABY9L216</accession>
<dbReference type="EMBL" id="CP129113">
    <property type="protein sequence ID" value="WLV25848.1"/>
    <property type="molecule type" value="Genomic_DNA"/>
</dbReference>
<dbReference type="InterPro" id="IPR050742">
    <property type="entry name" value="Helicase_Restrict-Modif_Enz"/>
</dbReference>
<dbReference type="PANTHER" id="PTHR47396">
    <property type="entry name" value="TYPE I RESTRICTION ENZYME ECOKI R PROTEIN"/>
    <property type="match status" value="1"/>
</dbReference>
<evidence type="ECO:0000259" key="1">
    <source>
        <dbReference type="PROSITE" id="PS51192"/>
    </source>
</evidence>
<keyword evidence="2" id="KW-0347">Helicase</keyword>
<name>A0ABY9L216_9BACI</name>
<keyword evidence="3" id="KW-1185">Reference proteome</keyword>
<dbReference type="SUPFAM" id="SSF52540">
    <property type="entry name" value="P-loop containing nucleoside triphosphate hydrolases"/>
    <property type="match status" value="1"/>
</dbReference>
<keyword evidence="2" id="KW-0067">ATP-binding</keyword>
<keyword evidence="2" id="KW-0547">Nucleotide-binding</keyword>
<dbReference type="PROSITE" id="PS51192">
    <property type="entry name" value="HELICASE_ATP_BIND_1"/>
    <property type="match status" value="1"/>
</dbReference>
<dbReference type="Proteomes" id="UP001180087">
    <property type="component" value="Chromosome"/>
</dbReference>
<dbReference type="InterPro" id="IPR006935">
    <property type="entry name" value="Helicase/UvrB_N"/>
</dbReference>
<proteinExistence type="predicted"/>
<dbReference type="Gene3D" id="3.40.50.300">
    <property type="entry name" value="P-loop containing nucleotide triphosphate hydrolases"/>
    <property type="match status" value="2"/>
</dbReference>
<dbReference type="InterPro" id="IPR027417">
    <property type="entry name" value="P-loop_NTPase"/>
</dbReference>
<dbReference type="RefSeq" id="WP_348029641.1">
    <property type="nucleotide sequence ID" value="NZ_CP129113.1"/>
</dbReference>
<gene>
    <name evidence="2" type="ORF">QR721_06505</name>
</gene>
<dbReference type="GO" id="GO:0004386">
    <property type="term" value="F:helicase activity"/>
    <property type="evidence" value="ECO:0007669"/>
    <property type="project" value="UniProtKB-KW"/>
</dbReference>
<evidence type="ECO:0000313" key="2">
    <source>
        <dbReference type="EMBL" id="WLV25848.1"/>
    </source>
</evidence>
<dbReference type="SMART" id="SM00487">
    <property type="entry name" value="DEXDc"/>
    <property type="match status" value="1"/>
</dbReference>
<feature type="domain" description="Helicase ATP-binding" evidence="1">
    <location>
        <begin position="56"/>
        <end position="248"/>
    </location>
</feature>
<reference evidence="2" key="1">
    <citation type="submission" date="2023-06" db="EMBL/GenBank/DDBJ databases">
        <title>A Treasure from Seagulls: Isolation and Description of Aciduricobacillus qingdaonensis gen. nov., sp. nov., a Rare Obligately Uric Acid-utilizing Member in the Family Bacillaceae.</title>
        <authorList>
            <person name="Liu W."/>
            <person name="Wang B."/>
        </authorList>
    </citation>
    <scope>NUCLEOTIDE SEQUENCE</scope>
    <source>
        <strain evidence="2">44XB</strain>
    </source>
</reference>
<dbReference type="CDD" id="cd18785">
    <property type="entry name" value="SF2_C"/>
    <property type="match status" value="1"/>
</dbReference>
<sequence>MKNEILHHRIQETFQSLLTMDYRPELDEYLNDNLNHNLRPYQEEALRHFIYTQRLDSADLSFNHLLFHMATGSGKTMVLASTILYLFYEKGKQNFIFFVNSDAIIKKTIDNLTNISSPKYLFNRKGIVIKGRRVSIRVVNSFPESPADNTIYLKLTTIQKLHKDLTNPRENGMTFETLEGTDIVLLADEAHHMNASTKAQKEDERTWEYTINRLLTLNTANRLLEFTATIDLTKDELFYKYQNKIVYQYDLKRFMEDGYSKNVVLLRANESDEEKLLSAILLSQYRKYIAKDNSIQLKPIIMFKSNTIKKSNEVNGIFNDLIEGLNTPELHRLIKKGSLVYSKSQSIYQKMYTYYLTKDLEEVIKEIKWDFKQETVLNVNSKEFLSEENSLLLNTLESPDNPVRVIFAVAKLNEGWDVLNLFDIVRISEGAPRTKGITDSEAQLIGRGARYYPYCLEGEVSYRRRQDYNVSDLKVIETLHYHTINDNSYIKNLQKSLDAAQIQIKEDSIQEFRATLKPGFKKNDFFKNGKIYINRLIETSEEYYQTLEDYRVNLAFETTLDSVVEQDYRTGRERLGNVERKEIELFFTKEILQKGIQRNPFFHFNHLSQYIPHLKSIREFIESENFLGNLKIYVSIPSAYEIEDLTPKDQLDIFEKFLRHAEDSIKNNFMKQMGTPEFEGYSISSMIKDYVVQVNQVSGRTMGDIIRERPMRQHDWFIYDKAIVNSLESDMIDFIIEYVEKLQEEYEEVYLIRNEKQVRVTEIDGVRGFMPDFLLYLKNEQYTYQVFMEPKGAHLLEKDKWKQDFLEQLSEDPRVEILNENEKVRLLGIKFYSREAREKEEFRNDFKEKLLSQKSNLDVGKNN</sequence>
<dbReference type="PANTHER" id="PTHR47396:SF1">
    <property type="entry name" value="ATP-DEPENDENT HELICASE IRC3-RELATED"/>
    <property type="match status" value="1"/>
</dbReference>
<dbReference type="InterPro" id="IPR014001">
    <property type="entry name" value="Helicase_ATP-bd"/>
</dbReference>
<evidence type="ECO:0000313" key="3">
    <source>
        <dbReference type="Proteomes" id="UP001180087"/>
    </source>
</evidence>